<evidence type="ECO:0000313" key="2">
    <source>
        <dbReference type="Proteomes" id="UP001163255"/>
    </source>
</evidence>
<dbReference type="EMBL" id="CP103300">
    <property type="protein sequence ID" value="UYM18433.1"/>
    <property type="molecule type" value="Genomic_DNA"/>
</dbReference>
<proteinExistence type="predicted"/>
<gene>
    <name evidence="1" type="ORF">NX720_11195</name>
</gene>
<keyword evidence="2" id="KW-1185">Reference proteome</keyword>
<dbReference type="SUPFAM" id="SSF56399">
    <property type="entry name" value="ADP-ribosylation"/>
    <property type="match status" value="1"/>
</dbReference>
<sequence length="133" mass="14780">MDEAPFFYGHTLREGISTIVDVHDAAFYSVKYRQPPGYVYLIDAMDMAGFVVYNTMDTFSEPPVLENIQEVCFLAPIPNTSIVGVVSPEGHPPSSPGWPEAINRFDLTVNPEYWSDSEMGLAAAKKVVELFNT</sequence>
<organism evidence="1 2">
    <name type="scientific">Endozoicomonas euniceicola</name>
    <dbReference type="NCBI Taxonomy" id="1234143"/>
    <lineage>
        <taxon>Bacteria</taxon>
        <taxon>Pseudomonadati</taxon>
        <taxon>Pseudomonadota</taxon>
        <taxon>Gammaproteobacteria</taxon>
        <taxon>Oceanospirillales</taxon>
        <taxon>Endozoicomonadaceae</taxon>
        <taxon>Endozoicomonas</taxon>
    </lineage>
</organism>
<reference evidence="1" key="1">
    <citation type="submission" date="2022-10" db="EMBL/GenBank/DDBJ databases">
        <title>Completed Genome Sequence of two octocoral isolated bacterium, Endozoicomonas euniceicola EF212T and Endozoicomonas gorgoniicola PS125T.</title>
        <authorList>
            <person name="Chiou Y.-J."/>
            <person name="Chen Y.-H."/>
        </authorList>
    </citation>
    <scope>NUCLEOTIDE SEQUENCE</scope>
    <source>
        <strain evidence="1">EF212</strain>
    </source>
</reference>
<name>A0ABY6H2I7_9GAMM</name>
<accession>A0ABY6H2I7</accession>
<evidence type="ECO:0000313" key="1">
    <source>
        <dbReference type="EMBL" id="UYM18433.1"/>
    </source>
</evidence>
<dbReference type="Proteomes" id="UP001163255">
    <property type="component" value="Chromosome"/>
</dbReference>
<protein>
    <submittedName>
        <fullName evidence="1">Uncharacterized protein</fullName>
    </submittedName>
</protein>